<accession>A0A8S5VFA3</accession>
<sequence>MFSFFTSIIYIYLYVPDVYLPYVSDRTLSVFYIILFHIECLHSFVKGVSTHPENLYGIQRGSTSLLFNLLIAQIFSPALLQQCCCLPAYTVESHSINLIGFVIW</sequence>
<proteinExistence type="predicted"/>
<evidence type="ECO:0000313" key="1">
    <source>
        <dbReference type="EMBL" id="DAG05303.1"/>
    </source>
</evidence>
<reference evidence="1" key="1">
    <citation type="journal article" date="2021" name="Proc. Natl. Acad. Sci. U.S.A.">
        <title>A Catalog of Tens of Thousands of Viruses from Human Metagenomes Reveals Hidden Associations with Chronic Diseases.</title>
        <authorList>
            <person name="Tisza M.J."/>
            <person name="Buck C.B."/>
        </authorList>
    </citation>
    <scope>NUCLEOTIDE SEQUENCE</scope>
    <source>
        <strain evidence="1">Ctbxa26</strain>
    </source>
</reference>
<organism evidence="1">
    <name type="scientific">Siphoviridae sp. ctbxa26</name>
    <dbReference type="NCBI Taxonomy" id="2825568"/>
    <lineage>
        <taxon>Viruses</taxon>
        <taxon>Duplodnaviria</taxon>
        <taxon>Heunggongvirae</taxon>
        <taxon>Uroviricota</taxon>
        <taxon>Caudoviricetes</taxon>
    </lineage>
</organism>
<name>A0A8S5VFA3_9CAUD</name>
<protein>
    <submittedName>
        <fullName evidence="1">Uncharacterized protein</fullName>
    </submittedName>
</protein>
<dbReference type="EMBL" id="BK016254">
    <property type="protein sequence ID" value="DAG05303.1"/>
    <property type="molecule type" value="Genomic_DNA"/>
</dbReference>